<dbReference type="SUPFAM" id="SSF53474">
    <property type="entry name" value="alpha/beta-Hydrolases"/>
    <property type="match status" value="1"/>
</dbReference>
<dbReference type="Pfam" id="PF00561">
    <property type="entry name" value="Abhydrolase_1"/>
    <property type="match status" value="1"/>
</dbReference>
<dbReference type="InterPro" id="IPR005944">
    <property type="entry name" value="Pro_iminopeptidase"/>
</dbReference>
<feature type="domain" description="AB hydrolase-1" evidence="2">
    <location>
        <begin position="11"/>
        <end position="68"/>
    </location>
</feature>
<dbReference type="HOGENOM" id="CLU_1204024_0_0_5"/>
<keyword evidence="4" id="KW-1185">Reference proteome</keyword>
<accession>S3HJ32</accession>
<evidence type="ECO:0000256" key="1">
    <source>
        <dbReference type="ARBA" id="ARBA00021843"/>
    </source>
</evidence>
<dbReference type="GO" id="GO:0004177">
    <property type="term" value="F:aminopeptidase activity"/>
    <property type="evidence" value="ECO:0007669"/>
    <property type="project" value="UniProtKB-EC"/>
</dbReference>
<dbReference type="PANTHER" id="PTHR43722">
    <property type="entry name" value="PROLINE IMINOPEPTIDASE"/>
    <property type="match status" value="1"/>
</dbReference>
<organism evidence="3 4">
    <name type="scientific">Rhizobium grahamii CCGE 502</name>
    <dbReference type="NCBI Taxonomy" id="990285"/>
    <lineage>
        <taxon>Bacteria</taxon>
        <taxon>Pseudomonadati</taxon>
        <taxon>Pseudomonadota</taxon>
        <taxon>Alphaproteobacteria</taxon>
        <taxon>Hyphomicrobiales</taxon>
        <taxon>Rhizobiaceae</taxon>
        <taxon>Rhizobium/Agrobacterium group</taxon>
        <taxon>Rhizobium</taxon>
    </lineage>
</organism>
<dbReference type="PANTHER" id="PTHR43722:SF1">
    <property type="entry name" value="PROLINE IMINOPEPTIDASE"/>
    <property type="match status" value="1"/>
</dbReference>
<gene>
    <name evidence="3" type="ORF">RGCCGE502_09980</name>
</gene>
<comment type="caution">
    <text evidence="3">The sequence shown here is derived from an EMBL/GenBank/DDBJ whole genome shotgun (WGS) entry which is preliminary data.</text>
</comment>
<protein>
    <recommendedName>
        <fullName evidence="1">Proline iminopeptidase</fullName>
    </recommendedName>
</protein>
<evidence type="ECO:0000259" key="2">
    <source>
        <dbReference type="Pfam" id="PF00561"/>
    </source>
</evidence>
<dbReference type="InterPro" id="IPR029058">
    <property type="entry name" value="AB_hydrolase_fold"/>
</dbReference>
<dbReference type="STRING" id="990285.RGCCGE502_09980"/>
<dbReference type="EMBL" id="AEYE02000011">
    <property type="protein sequence ID" value="EPE98747.1"/>
    <property type="molecule type" value="Genomic_DNA"/>
</dbReference>
<dbReference type="Proteomes" id="UP000014411">
    <property type="component" value="Unassembled WGS sequence"/>
</dbReference>
<sequence>MRPKPAECRRYGRYVRGTWHLVDDIERLRRHLQVTNWLTLGMSWGSTLVLAYEETYATSVRAVVLAGCHDTGCPSNSGRSGSWTAITRLLNSPDLDTRLEAARNWHDWEAASILLANAASCRIAGKIRTISWRGRGPSRIISAISPGWTTASCCVMREGWLASRRCSSMARPGSAARDSMETVEGLAGESPRYRGKCRPFGVARQFGACDHQRDRRFSRNYSKIILPPNS</sequence>
<evidence type="ECO:0000313" key="4">
    <source>
        <dbReference type="Proteomes" id="UP000014411"/>
    </source>
</evidence>
<name>S3HJ32_9HYPH</name>
<evidence type="ECO:0000313" key="3">
    <source>
        <dbReference type="EMBL" id="EPE98747.1"/>
    </source>
</evidence>
<proteinExistence type="predicted"/>
<dbReference type="AlphaFoldDB" id="S3HJ32"/>
<dbReference type="GO" id="GO:0006508">
    <property type="term" value="P:proteolysis"/>
    <property type="evidence" value="ECO:0007669"/>
    <property type="project" value="InterPro"/>
</dbReference>
<dbReference type="eggNOG" id="COG2267">
    <property type="taxonomic scope" value="Bacteria"/>
</dbReference>
<reference evidence="3 4" key="1">
    <citation type="journal article" date="2012" name="J. Bacteriol.">
        <title>Genome sequence of Rhizobium grahamii CCGE502, a broad-host-range symbiont with low nodulation competitiveness in Phaseolus vulgaris.</title>
        <authorList>
            <person name="Althabegoiti M.J."/>
            <person name="Lozano L."/>
            <person name="Torres-Tejerizo G."/>
            <person name="Ormeno-Orrillo E."/>
            <person name="Rogel M.A."/>
            <person name="Gonzalez V."/>
            <person name="Martinez-Romero E."/>
        </authorList>
    </citation>
    <scope>NUCLEOTIDE SEQUENCE [LARGE SCALE GENOMIC DNA]</scope>
    <source>
        <strain evidence="3 4">CCGE 502</strain>
    </source>
</reference>
<dbReference type="GO" id="GO:0005737">
    <property type="term" value="C:cytoplasm"/>
    <property type="evidence" value="ECO:0007669"/>
    <property type="project" value="InterPro"/>
</dbReference>
<dbReference type="InterPro" id="IPR000073">
    <property type="entry name" value="AB_hydrolase_1"/>
</dbReference>
<dbReference type="Gene3D" id="3.40.50.1820">
    <property type="entry name" value="alpha/beta hydrolase"/>
    <property type="match status" value="1"/>
</dbReference>